<dbReference type="RefSeq" id="WP_126718775.1">
    <property type="nucleotide sequence ID" value="NZ_RWJF01000001.1"/>
</dbReference>
<dbReference type="AlphaFoldDB" id="A0A429VAB8"/>
<dbReference type="Pfam" id="PF00702">
    <property type="entry name" value="Hydrolase"/>
    <property type="match status" value="1"/>
</dbReference>
<keyword evidence="2" id="KW-1185">Reference proteome</keyword>
<dbReference type="Proteomes" id="UP000274661">
    <property type="component" value="Unassembled WGS sequence"/>
</dbReference>
<dbReference type="SFLD" id="SFLDG01129">
    <property type="entry name" value="C1.5:_HAD__Beta-PGM__Phosphata"/>
    <property type="match status" value="1"/>
</dbReference>
<dbReference type="GO" id="GO:0005829">
    <property type="term" value="C:cytosol"/>
    <property type="evidence" value="ECO:0007669"/>
    <property type="project" value="TreeGrafter"/>
</dbReference>
<dbReference type="Gene3D" id="1.10.150.240">
    <property type="entry name" value="Putative phosphatase, domain 2"/>
    <property type="match status" value="1"/>
</dbReference>
<dbReference type="SUPFAM" id="SSF56784">
    <property type="entry name" value="HAD-like"/>
    <property type="match status" value="1"/>
</dbReference>
<dbReference type="PANTHER" id="PTHR43434">
    <property type="entry name" value="PHOSPHOGLYCOLATE PHOSPHATASE"/>
    <property type="match status" value="1"/>
</dbReference>
<evidence type="ECO:0000313" key="2">
    <source>
        <dbReference type="Proteomes" id="UP000274661"/>
    </source>
</evidence>
<dbReference type="SFLD" id="SFLDG01135">
    <property type="entry name" value="C1.5.6:_HAD__Beta-PGM__Phospha"/>
    <property type="match status" value="1"/>
</dbReference>
<organism evidence="1 2">
    <name type="scientific">Sphingomonas ginkgonis</name>
    <dbReference type="NCBI Taxonomy" id="2315330"/>
    <lineage>
        <taxon>Bacteria</taxon>
        <taxon>Pseudomonadati</taxon>
        <taxon>Pseudomonadota</taxon>
        <taxon>Alphaproteobacteria</taxon>
        <taxon>Sphingomonadales</taxon>
        <taxon>Sphingomonadaceae</taxon>
        <taxon>Sphingomonas</taxon>
    </lineage>
</organism>
<accession>A0A429VAB8</accession>
<dbReference type="InterPro" id="IPR006439">
    <property type="entry name" value="HAD-SF_hydro_IA"/>
</dbReference>
<sequence>MLKAILFDVDGTLVDSNDLHVTAWQRAFAAVGADLDRGAIHHQIGKGGDNLVPALLPGASRSLRERVDEEHGRIFQREMMAAVMPFPGAHDLVARCRDSGLVTVLASSSSRRELDHYIDLLGIAGLLDATTSRDDVERTKPCPDIFETAARKTGVWTAEALVIGDTPYDVMAAGQGGMGALAVRSGGFSDAELADSLGIYDDVADVLAHFDQAVLAAVPA</sequence>
<dbReference type="SFLD" id="SFLDS00003">
    <property type="entry name" value="Haloacid_Dehalogenase"/>
    <property type="match status" value="1"/>
</dbReference>
<dbReference type="GO" id="GO:0006281">
    <property type="term" value="P:DNA repair"/>
    <property type="evidence" value="ECO:0007669"/>
    <property type="project" value="TreeGrafter"/>
</dbReference>
<reference evidence="1 2" key="1">
    <citation type="submission" date="2018-12" db="EMBL/GenBank/DDBJ databases">
        <title>Sphingomonas sp. HMF7854 Genome sequencing and assembly.</title>
        <authorList>
            <person name="Cha I."/>
            <person name="Kang H."/>
            <person name="Kim H."/>
            <person name="Kang J."/>
            <person name="Joh K."/>
        </authorList>
    </citation>
    <scope>NUCLEOTIDE SEQUENCE [LARGE SCALE GENOMIC DNA]</scope>
    <source>
        <strain evidence="1 2">HMF7854</strain>
    </source>
</reference>
<dbReference type="InterPro" id="IPR023198">
    <property type="entry name" value="PGP-like_dom2"/>
</dbReference>
<dbReference type="InterPro" id="IPR050155">
    <property type="entry name" value="HAD-like_hydrolase_sf"/>
</dbReference>
<dbReference type="NCBIfam" id="TIGR01549">
    <property type="entry name" value="HAD-SF-IA-v1"/>
    <property type="match status" value="1"/>
</dbReference>
<proteinExistence type="predicted"/>
<dbReference type="InterPro" id="IPR023214">
    <property type="entry name" value="HAD_sf"/>
</dbReference>
<dbReference type="InterPro" id="IPR036412">
    <property type="entry name" value="HAD-like_sf"/>
</dbReference>
<dbReference type="Gene3D" id="3.40.50.1000">
    <property type="entry name" value="HAD superfamily/HAD-like"/>
    <property type="match status" value="1"/>
</dbReference>
<dbReference type="EMBL" id="RWJF01000001">
    <property type="protein sequence ID" value="RST30940.1"/>
    <property type="molecule type" value="Genomic_DNA"/>
</dbReference>
<dbReference type="GO" id="GO:0008967">
    <property type="term" value="F:phosphoglycolate phosphatase activity"/>
    <property type="evidence" value="ECO:0007669"/>
    <property type="project" value="TreeGrafter"/>
</dbReference>
<gene>
    <name evidence="1" type="ORF">HMF7854_08910</name>
</gene>
<dbReference type="PANTHER" id="PTHR43434:SF16">
    <property type="entry name" value="BLL8046 PROTEIN"/>
    <property type="match status" value="1"/>
</dbReference>
<name>A0A429VAB8_9SPHN</name>
<dbReference type="NCBIfam" id="TIGR01509">
    <property type="entry name" value="HAD-SF-IA-v3"/>
    <property type="match status" value="1"/>
</dbReference>
<keyword evidence="1" id="KW-0378">Hydrolase</keyword>
<evidence type="ECO:0000313" key="1">
    <source>
        <dbReference type="EMBL" id="RST30940.1"/>
    </source>
</evidence>
<protein>
    <submittedName>
        <fullName evidence="1">HAD family hydrolase</fullName>
    </submittedName>
</protein>
<dbReference type="PRINTS" id="PR00413">
    <property type="entry name" value="HADHALOGNASE"/>
</dbReference>
<dbReference type="OrthoDB" id="9797743at2"/>
<comment type="caution">
    <text evidence="1">The sequence shown here is derived from an EMBL/GenBank/DDBJ whole genome shotgun (WGS) entry which is preliminary data.</text>
</comment>